<evidence type="ECO:0000256" key="4">
    <source>
        <dbReference type="ARBA" id="ARBA00023054"/>
    </source>
</evidence>
<dbReference type="GO" id="GO:0007059">
    <property type="term" value="P:chromosome segregation"/>
    <property type="evidence" value="ECO:0007669"/>
    <property type="project" value="UniProtKB-UniRule"/>
</dbReference>
<dbReference type="SUPFAM" id="SSF75553">
    <property type="entry name" value="Smc hinge domain"/>
    <property type="match status" value="1"/>
</dbReference>
<feature type="binding site" evidence="6">
    <location>
        <begin position="32"/>
        <end position="39"/>
    </location>
    <ligand>
        <name>ATP</name>
        <dbReference type="ChEBI" id="CHEBI:30616"/>
    </ligand>
</feature>
<comment type="similarity">
    <text evidence="6">Belongs to the SMC family.</text>
</comment>
<feature type="domain" description="SMC hinge" evidence="7">
    <location>
        <begin position="518"/>
        <end position="628"/>
    </location>
</feature>
<dbReference type="AlphaFoldDB" id="A0AAJ2BWE0"/>
<dbReference type="InterPro" id="IPR036277">
    <property type="entry name" value="SMC_hinge_sf"/>
</dbReference>
<feature type="coiled-coil region" evidence="6">
    <location>
        <begin position="884"/>
        <end position="946"/>
    </location>
</feature>
<keyword evidence="5 6" id="KW-0238">DNA-binding</keyword>
<feature type="coiled-coil region" evidence="6">
    <location>
        <begin position="430"/>
        <end position="464"/>
    </location>
</feature>
<gene>
    <name evidence="6" type="primary">smc</name>
    <name evidence="8" type="ORF">J2W88_002418</name>
    <name evidence="9" type="ORF">J2W93_002982</name>
</gene>
<dbReference type="InterPro" id="IPR010935">
    <property type="entry name" value="SMC_hinge"/>
</dbReference>
<dbReference type="Proteomes" id="UP001249076">
    <property type="component" value="Unassembled WGS sequence"/>
</dbReference>
<organism evidence="8 11">
    <name type="scientific">Acidovorax delafieldii</name>
    <name type="common">Pseudomonas delafieldii</name>
    <dbReference type="NCBI Taxonomy" id="47920"/>
    <lineage>
        <taxon>Bacteria</taxon>
        <taxon>Pseudomonadati</taxon>
        <taxon>Pseudomonadota</taxon>
        <taxon>Betaproteobacteria</taxon>
        <taxon>Burkholderiales</taxon>
        <taxon>Comamonadaceae</taxon>
        <taxon>Acidovorax</taxon>
    </lineage>
</organism>
<dbReference type="EMBL" id="JAVDTL010000003">
    <property type="protein sequence ID" value="MDR6767143.1"/>
    <property type="molecule type" value="Genomic_DNA"/>
</dbReference>
<comment type="subunit">
    <text evidence="6">Homodimer.</text>
</comment>
<accession>A0AAJ2BWE0</accession>
<reference evidence="8 10" key="1">
    <citation type="submission" date="2023-07" db="EMBL/GenBank/DDBJ databases">
        <title>Sorghum-associated microbial communities from plants grown in Nebraska, USA.</title>
        <authorList>
            <person name="Schachtman D."/>
        </authorList>
    </citation>
    <scope>NUCLEOTIDE SEQUENCE</scope>
    <source>
        <strain evidence="9 10">BE105</strain>
        <strain evidence="8">BE69</strain>
    </source>
</reference>
<dbReference type="InterPro" id="IPR024704">
    <property type="entry name" value="SMC"/>
</dbReference>
<comment type="function">
    <text evidence="6">Required for chromosome condensation and partitioning.</text>
</comment>
<evidence type="ECO:0000256" key="6">
    <source>
        <dbReference type="HAMAP-Rule" id="MF_01894"/>
    </source>
</evidence>
<name>A0AAJ2BWE0_ACIDE</name>
<dbReference type="Pfam" id="PF02463">
    <property type="entry name" value="SMC_N"/>
    <property type="match status" value="1"/>
</dbReference>
<dbReference type="HAMAP" id="MF_01894">
    <property type="entry name" value="Smc_prok"/>
    <property type="match status" value="1"/>
</dbReference>
<sequence length="1174" mass="130631">MRLTSIKLSGFKSFAEPTNFMLPGQLVGVVGPNGCGKSNIMDAVRWVLGESKASELRGESMQDVIFSGTTTRKQASRASVELVFDNSDHRAGGQWGQFGEIAVRRVLTRDGTSSYFLNNQPVRRRDVQDVFLGTGLGPRAYAIIGQGTISRIIESRPEELRLFLEEAAGVSKYKERRRETENRLSDTRENLTRVEDILRELNANLEKLEKQAEVAAKYNTLHADATLKQHQLWFLKRAEAEEQQNKVRLDGLQAVNDLESRMADLRAVESDLETIRQAHYAAGDQVNQAQGKLYEATAEVGKLEAEIRYVVEGRQRVEQRLVQLAEQIAQWQARKEDADVELENLAGAGVDAEERAELLAAQVEEQAMQLPDLEEALRQAQARTAEQRSSVVQVQQQIGVLAAEQRSFDEQSRQLDARFERLRTDRNALAAPDEARLTNLREQLEEAQEMAETTEARLYELQESVPQLDEDRRARQQAVNAESARQAELSARMEALKALQEKVKTDGKLRPWLAKHGLDGLQGLWSRIHIEKGWENALEAALRERLAALEVGRLDMVRGFLGSGGTDAPPARLAFYSAPAAGQPEAPSQHQRLSDLLRLNDAGLRAVLTDWLQGCYTAPTLDEALARRSQLQPGETVFVPTGHAVSAHSVSFYAQDSEQSGMLARAQEIEHLEKELRAQALIAEESRTALVRAEAAYADVSQRLVSARREATEAQSRAHELQVETLRLTQLAEQTRARSAQIDGDLAEVEAQLADLQERRVAAEARFEELDMQLADSQEREAQLGDKVIEAERKLAACREQQRTLERQAQEATFSQRSLEARRAELNRSIETATQQAKALADEEQRARDELARLSDAAAQGGLQAALELKMEREKALAAQRSEYDDLTTKLRASDERRMQLERALDPLRQRITEFQLKEQAARLGLEQYTTLLQDAQADLEAVARSIEEGNVRIGGLQGEIDRLHREITALGAVNLAALDELKLASERKVFLDAQTADLTEAMNTLEDAIRKIDGETRQLLSGTFDTVNAHFGRMFPELFGGGQAKLIITGDEILDSGVQVMAQPPGKKNQTIHLLSGGEKALTAIALVFAIFQLNPAPFCLLDEVDAPLDDANTERYAKLVSSMSKGTQFLFISHNKIAMEMAEQLIGVTMQEQGVSRIVAVDMESALSMVDA</sequence>
<dbReference type="InterPro" id="IPR027417">
    <property type="entry name" value="P-loop_NTPase"/>
</dbReference>
<dbReference type="GO" id="GO:0030261">
    <property type="term" value="P:chromosome condensation"/>
    <property type="evidence" value="ECO:0007669"/>
    <property type="project" value="InterPro"/>
</dbReference>
<keyword evidence="1 6" id="KW-0963">Cytoplasm</keyword>
<feature type="coiled-coil region" evidence="6">
    <location>
        <begin position="170"/>
        <end position="255"/>
    </location>
</feature>
<evidence type="ECO:0000256" key="5">
    <source>
        <dbReference type="ARBA" id="ARBA00023125"/>
    </source>
</evidence>
<dbReference type="NCBIfam" id="TIGR02168">
    <property type="entry name" value="SMC_prok_B"/>
    <property type="match status" value="1"/>
</dbReference>
<feature type="coiled-coil region" evidence="6">
    <location>
        <begin position="690"/>
        <end position="860"/>
    </location>
</feature>
<evidence type="ECO:0000256" key="3">
    <source>
        <dbReference type="ARBA" id="ARBA00022840"/>
    </source>
</evidence>
<evidence type="ECO:0000313" key="10">
    <source>
        <dbReference type="Proteomes" id="UP001249076"/>
    </source>
</evidence>
<dbReference type="GO" id="GO:0007062">
    <property type="term" value="P:sister chromatid cohesion"/>
    <property type="evidence" value="ECO:0007669"/>
    <property type="project" value="InterPro"/>
</dbReference>
<dbReference type="CDD" id="cd03278">
    <property type="entry name" value="ABC_SMC_barmotin"/>
    <property type="match status" value="1"/>
</dbReference>
<evidence type="ECO:0000259" key="7">
    <source>
        <dbReference type="SMART" id="SM00968"/>
    </source>
</evidence>
<dbReference type="PANTHER" id="PTHR43977">
    <property type="entry name" value="STRUCTURAL MAINTENANCE OF CHROMOSOMES PROTEIN 3"/>
    <property type="match status" value="1"/>
</dbReference>
<evidence type="ECO:0000313" key="8">
    <source>
        <dbReference type="EMBL" id="MDR6767143.1"/>
    </source>
</evidence>
<dbReference type="GO" id="GO:0005694">
    <property type="term" value="C:chromosome"/>
    <property type="evidence" value="ECO:0007669"/>
    <property type="project" value="InterPro"/>
</dbReference>
<feature type="coiled-coil region" evidence="6">
    <location>
        <begin position="286"/>
        <end position="383"/>
    </location>
</feature>
<comment type="subcellular location">
    <subcellularLocation>
        <location evidence="6">Cytoplasm</location>
    </subcellularLocation>
</comment>
<dbReference type="GO" id="GO:0005524">
    <property type="term" value="F:ATP binding"/>
    <property type="evidence" value="ECO:0007669"/>
    <property type="project" value="UniProtKB-UniRule"/>
</dbReference>
<keyword evidence="3 6" id="KW-0067">ATP-binding</keyword>
<evidence type="ECO:0000256" key="1">
    <source>
        <dbReference type="ARBA" id="ARBA00022490"/>
    </source>
</evidence>
<dbReference type="InterPro" id="IPR011890">
    <property type="entry name" value="SMC_prok"/>
</dbReference>
<dbReference type="Pfam" id="PF06470">
    <property type="entry name" value="SMC_hinge"/>
    <property type="match status" value="1"/>
</dbReference>
<keyword evidence="4 6" id="KW-0175">Coiled coil</keyword>
<protein>
    <recommendedName>
        <fullName evidence="6">Chromosome partition protein Smc</fullName>
    </recommendedName>
</protein>
<keyword evidence="2 6" id="KW-0547">Nucleotide-binding</keyword>
<comment type="domain">
    <text evidence="6">Contains large globular domains required for ATP hydrolysis at each terminus and a third globular domain forming a flexible hinge near the middle of the molecule. These domains are separated by coiled-coil structures.</text>
</comment>
<keyword evidence="10" id="KW-1185">Reference proteome</keyword>
<dbReference type="EMBL" id="JAVDTS010000004">
    <property type="protein sequence ID" value="MDR6838141.1"/>
    <property type="molecule type" value="Genomic_DNA"/>
</dbReference>
<dbReference type="SUPFAM" id="SSF52540">
    <property type="entry name" value="P-loop containing nucleoside triphosphate hydrolases"/>
    <property type="match status" value="1"/>
</dbReference>
<dbReference type="SMART" id="SM00968">
    <property type="entry name" value="SMC_hinge"/>
    <property type="match status" value="1"/>
</dbReference>
<evidence type="ECO:0000313" key="9">
    <source>
        <dbReference type="EMBL" id="MDR6838141.1"/>
    </source>
</evidence>
<dbReference type="GO" id="GO:0006260">
    <property type="term" value="P:DNA replication"/>
    <property type="evidence" value="ECO:0007669"/>
    <property type="project" value="UniProtKB-UniRule"/>
</dbReference>
<dbReference type="PIRSF" id="PIRSF005719">
    <property type="entry name" value="SMC"/>
    <property type="match status" value="1"/>
</dbReference>
<evidence type="ECO:0000313" key="11">
    <source>
        <dbReference type="Proteomes" id="UP001253458"/>
    </source>
</evidence>
<feature type="coiled-coil region" evidence="6">
    <location>
        <begin position="992"/>
        <end position="1019"/>
    </location>
</feature>
<dbReference type="Gene3D" id="3.40.50.300">
    <property type="entry name" value="P-loop containing nucleotide triphosphate hydrolases"/>
    <property type="match status" value="2"/>
</dbReference>
<dbReference type="RefSeq" id="WP_209819699.1">
    <property type="nucleotide sequence ID" value="NZ_JAVDTL010000003.1"/>
</dbReference>
<evidence type="ECO:0000256" key="2">
    <source>
        <dbReference type="ARBA" id="ARBA00022741"/>
    </source>
</evidence>
<dbReference type="InterPro" id="IPR003395">
    <property type="entry name" value="RecF/RecN/SMC_N"/>
</dbReference>
<comment type="caution">
    <text evidence="8">The sequence shown here is derived from an EMBL/GenBank/DDBJ whole genome shotgun (WGS) entry which is preliminary data.</text>
</comment>
<dbReference type="Proteomes" id="UP001253458">
    <property type="component" value="Unassembled WGS sequence"/>
</dbReference>
<dbReference type="GO" id="GO:0003677">
    <property type="term" value="F:DNA binding"/>
    <property type="evidence" value="ECO:0007669"/>
    <property type="project" value="UniProtKB-UniRule"/>
</dbReference>
<dbReference type="GO" id="GO:0016887">
    <property type="term" value="F:ATP hydrolysis activity"/>
    <property type="evidence" value="ECO:0007669"/>
    <property type="project" value="InterPro"/>
</dbReference>
<proteinExistence type="inferred from homology"/>
<dbReference type="GO" id="GO:0005737">
    <property type="term" value="C:cytoplasm"/>
    <property type="evidence" value="ECO:0007669"/>
    <property type="project" value="UniProtKB-SubCell"/>
</dbReference>